<keyword evidence="4" id="KW-1185">Reference proteome</keyword>
<dbReference type="EMBL" id="JAUKVY010000021">
    <property type="protein sequence ID" value="MDO1535674.1"/>
    <property type="molecule type" value="Genomic_DNA"/>
</dbReference>
<evidence type="ECO:0000256" key="2">
    <source>
        <dbReference type="SAM" id="SignalP"/>
    </source>
</evidence>
<feature type="region of interest" description="Disordered" evidence="1">
    <location>
        <begin position="168"/>
        <end position="233"/>
    </location>
</feature>
<organism evidence="3 4">
    <name type="scientific">Variovorax ginsengisoli</name>
    <dbReference type="NCBI Taxonomy" id="363844"/>
    <lineage>
        <taxon>Bacteria</taxon>
        <taxon>Pseudomonadati</taxon>
        <taxon>Pseudomonadota</taxon>
        <taxon>Betaproteobacteria</taxon>
        <taxon>Burkholderiales</taxon>
        <taxon>Comamonadaceae</taxon>
        <taxon>Variovorax</taxon>
    </lineage>
</organism>
<evidence type="ECO:0000313" key="4">
    <source>
        <dbReference type="Proteomes" id="UP001169027"/>
    </source>
</evidence>
<comment type="caution">
    <text evidence="3">The sequence shown here is derived from an EMBL/GenBank/DDBJ whole genome shotgun (WGS) entry which is preliminary data.</text>
</comment>
<gene>
    <name evidence="3" type="ORF">Q2T77_25650</name>
</gene>
<proteinExistence type="predicted"/>
<accession>A0ABT8S9T2</accession>
<evidence type="ECO:0008006" key="5">
    <source>
        <dbReference type="Google" id="ProtNLM"/>
    </source>
</evidence>
<feature type="signal peptide" evidence="2">
    <location>
        <begin position="1"/>
        <end position="28"/>
    </location>
</feature>
<dbReference type="Proteomes" id="UP001169027">
    <property type="component" value="Unassembled WGS sequence"/>
</dbReference>
<protein>
    <recommendedName>
        <fullName evidence="5">Type IV pilus biogenesis protein PilP</fullName>
    </recommendedName>
</protein>
<evidence type="ECO:0000256" key="1">
    <source>
        <dbReference type="SAM" id="MobiDB-lite"/>
    </source>
</evidence>
<name>A0ABT8S9T2_9BURK</name>
<sequence>MKNLRLRQATALAVTVLAGLALTSGALAADVSAALDSAPQSEAMRNSVVTVDTLVKNENQQALARSMEQSVASGLIQPAKPAAPSGPPAGQIFILSIFGIGNDLRAHMSFNGEGYERVRVGARMGSCVISEITGNKVVLKPSRKGVPPATCPTGKWTGVNYFQPAPGLASPAESGRPGGAALASPAIPTPFSSTSTPSRPLQPVSSGPAPLKVSQPTIQLIPGGPVAPGQTAVPLIPPQLEAVQDERLQQPAAAN</sequence>
<evidence type="ECO:0000313" key="3">
    <source>
        <dbReference type="EMBL" id="MDO1535674.1"/>
    </source>
</evidence>
<dbReference type="RefSeq" id="WP_301813463.1">
    <property type="nucleotide sequence ID" value="NZ_JAUJZH010000021.1"/>
</dbReference>
<feature type="compositionally biased region" description="Low complexity" evidence="1">
    <location>
        <begin position="184"/>
        <end position="199"/>
    </location>
</feature>
<keyword evidence="2" id="KW-0732">Signal</keyword>
<feature type="chain" id="PRO_5046748020" description="Type IV pilus biogenesis protein PilP" evidence="2">
    <location>
        <begin position="29"/>
        <end position="255"/>
    </location>
</feature>
<reference evidence="3" key="1">
    <citation type="submission" date="2023-06" db="EMBL/GenBank/DDBJ databases">
        <authorList>
            <person name="Jiang Y."/>
            <person name="Liu Q."/>
        </authorList>
    </citation>
    <scope>NUCLEOTIDE SEQUENCE</scope>
    <source>
        <strain evidence="3">CGMCC 1.12090</strain>
    </source>
</reference>